<dbReference type="GO" id="GO:0000140">
    <property type="term" value="F:acylglycerone-phosphate reductase (NADP+) activity"/>
    <property type="evidence" value="ECO:0007669"/>
    <property type="project" value="TreeGrafter"/>
</dbReference>
<dbReference type="STRING" id="1314777.A0A164NWS8"/>
<dbReference type="PANTHER" id="PTHR44169">
    <property type="entry name" value="NADPH-DEPENDENT 1-ACYLDIHYDROXYACETONE PHOSPHATE REDUCTASE"/>
    <property type="match status" value="1"/>
</dbReference>
<dbReference type="GO" id="GO:0006654">
    <property type="term" value="P:phosphatidic acid biosynthetic process"/>
    <property type="evidence" value="ECO:0007669"/>
    <property type="project" value="TreeGrafter"/>
</dbReference>
<keyword evidence="2" id="KW-0560">Oxidoreductase</keyword>
<dbReference type="Proteomes" id="UP000076722">
    <property type="component" value="Unassembled WGS sequence"/>
</dbReference>
<dbReference type="GO" id="GO:0004806">
    <property type="term" value="F:triacylglycerol lipase activity"/>
    <property type="evidence" value="ECO:0007669"/>
    <property type="project" value="TreeGrafter"/>
</dbReference>
<keyword evidence="3" id="KW-1133">Transmembrane helix</keyword>
<gene>
    <name evidence="4" type="ORF">SISNIDRAFT_460191</name>
</gene>
<dbReference type="GO" id="GO:0005783">
    <property type="term" value="C:endoplasmic reticulum"/>
    <property type="evidence" value="ECO:0007669"/>
    <property type="project" value="TreeGrafter"/>
</dbReference>
<comment type="similarity">
    <text evidence="1">Belongs to the short-chain dehydrogenases/reductases (SDR) family.</text>
</comment>
<proteinExistence type="inferred from homology"/>
<evidence type="ECO:0000256" key="2">
    <source>
        <dbReference type="ARBA" id="ARBA00023002"/>
    </source>
</evidence>
<keyword evidence="3" id="KW-0812">Transmembrane</keyword>
<name>A0A164NWS8_9AGAM</name>
<dbReference type="GO" id="GO:0005811">
    <property type="term" value="C:lipid droplet"/>
    <property type="evidence" value="ECO:0007669"/>
    <property type="project" value="TreeGrafter"/>
</dbReference>
<reference evidence="4 5" key="1">
    <citation type="journal article" date="2016" name="Mol. Biol. Evol.">
        <title>Comparative Genomics of Early-Diverging Mushroom-Forming Fungi Provides Insights into the Origins of Lignocellulose Decay Capabilities.</title>
        <authorList>
            <person name="Nagy L.G."/>
            <person name="Riley R."/>
            <person name="Tritt A."/>
            <person name="Adam C."/>
            <person name="Daum C."/>
            <person name="Floudas D."/>
            <person name="Sun H."/>
            <person name="Yadav J.S."/>
            <person name="Pangilinan J."/>
            <person name="Larsson K.H."/>
            <person name="Matsuura K."/>
            <person name="Barry K."/>
            <person name="Labutti K."/>
            <person name="Kuo R."/>
            <person name="Ohm R.A."/>
            <person name="Bhattacharya S.S."/>
            <person name="Shirouzu T."/>
            <person name="Yoshinaga Y."/>
            <person name="Martin F.M."/>
            <person name="Grigoriev I.V."/>
            <person name="Hibbett D.S."/>
        </authorList>
    </citation>
    <scope>NUCLEOTIDE SEQUENCE [LARGE SCALE GENOMIC DNA]</scope>
    <source>
        <strain evidence="4 5">HHB9708</strain>
    </source>
</reference>
<keyword evidence="3" id="KW-0472">Membrane</keyword>
<feature type="transmembrane region" description="Helical" evidence="3">
    <location>
        <begin position="53"/>
        <end position="76"/>
    </location>
</feature>
<protein>
    <submittedName>
        <fullName evidence="4">Uncharacterized protein</fullName>
    </submittedName>
</protein>
<evidence type="ECO:0000313" key="5">
    <source>
        <dbReference type="Proteomes" id="UP000076722"/>
    </source>
</evidence>
<dbReference type="EMBL" id="KV419440">
    <property type="protein sequence ID" value="KZS88120.1"/>
    <property type="molecule type" value="Genomic_DNA"/>
</dbReference>
<evidence type="ECO:0000256" key="1">
    <source>
        <dbReference type="ARBA" id="ARBA00006484"/>
    </source>
</evidence>
<evidence type="ECO:0000256" key="3">
    <source>
        <dbReference type="SAM" id="Phobius"/>
    </source>
</evidence>
<keyword evidence="5" id="KW-1185">Reference proteome</keyword>
<dbReference type="PANTHER" id="PTHR44169:SF6">
    <property type="entry name" value="NADPH-DEPENDENT 1-ACYLDIHYDROXYACETONE PHOSPHATE REDUCTASE"/>
    <property type="match status" value="1"/>
</dbReference>
<organism evidence="4 5">
    <name type="scientific">Sistotremastrum niveocremeum HHB9708</name>
    <dbReference type="NCBI Taxonomy" id="1314777"/>
    <lineage>
        <taxon>Eukaryota</taxon>
        <taxon>Fungi</taxon>
        <taxon>Dikarya</taxon>
        <taxon>Basidiomycota</taxon>
        <taxon>Agaricomycotina</taxon>
        <taxon>Agaricomycetes</taxon>
        <taxon>Sistotremastrales</taxon>
        <taxon>Sistotremastraceae</taxon>
        <taxon>Sertulicium</taxon>
        <taxon>Sertulicium niveocremeum</taxon>
    </lineage>
</organism>
<accession>A0A164NWS8</accession>
<dbReference type="GO" id="GO:0019433">
    <property type="term" value="P:triglyceride catabolic process"/>
    <property type="evidence" value="ECO:0007669"/>
    <property type="project" value="TreeGrafter"/>
</dbReference>
<dbReference type="AlphaFoldDB" id="A0A164NWS8"/>
<sequence length="99" mass="11548">MSNNETTLPENSLYSSMRDLFQERRTKDTDEATPTDTYARDVVSKTLKSRPSAYIWSGKFSSLIWLLSTFGSITVFDSMMFKRFGLDIFTKRWRSSKHT</sequence>
<evidence type="ECO:0000313" key="4">
    <source>
        <dbReference type="EMBL" id="KZS88120.1"/>
    </source>
</evidence>